<keyword evidence="2" id="KW-0227">DNA damage</keyword>
<keyword evidence="4" id="KW-0347">Helicase</keyword>
<feature type="domain" description="Helicase ATP-binding" evidence="8">
    <location>
        <begin position="266"/>
        <end position="427"/>
    </location>
</feature>
<dbReference type="Pfam" id="PF00270">
    <property type="entry name" value="DEAD"/>
    <property type="match status" value="1"/>
</dbReference>
<evidence type="ECO:0000259" key="8">
    <source>
        <dbReference type="PROSITE" id="PS51192"/>
    </source>
</evidence>
<keyword evidence="5" id="KW-0067">ATP-binding</keyword>
<evidence type="ECO:0000313" key="10">
    <source>
        <dbReference type="EMBL" id="AVP88117.1"/>
    </source>
</evidence>
<dbReference type="PANTHER" id="PTHR47964">
    <property type="entry name" value="ATP-DEPENDENT DNA HELICASE HOMOLOG RECG, CHLOROPLASTIC"/>
    <property type="match status" value="1"/>
</dbReference>
<evidence type="ECO:0000256" key="3">
    <source>
        <dbReference type="ARBA" id="ARBA00022801"/>
    </source>
</evidence>
<dbReference type="GO" id="GO:0003677">
    <property type="term" value="F:DNA binding"/>
    <property type="evidence" value="ECO:0007669"/>
    <property type="project" value="UniProtKB-KW"/>
</dbReference>
<dbReference type="SMART" id="SM00490">
    <property type="entry name" value="HELICc"/>
    <property type="match status" value="1"/>
</dbReference>
<dbReference type="GO" id="GO:0005524">
    <property type="term" value="F:ATP binding"/>
    <property type="evidence" value="ECO:0007669"/>
    <property type="project" value="UniProtKB-KW"/>
</dbReference>
<dbReference type="EMBL" id="CP027845">
    <property type="protein sequence ID" value="AVP88117.1"/>
    <property type="molecule type" value="Genomic_DNA"/>
</dbReference>
<keyword evidence="1" id="KW-0547">Nucleotide-binding</keyword>
<keyword evidence="7" id="KW-0234">DNA repair</keyword>
<dbReference type="Pfam" id="PF00271">
    <property type="entry name" value="Helicase_C"/>
    <property type="match status" value="1"/>
</dbReference>
<dbReference type="SUPFAM" id="SSF50249">
    <property type="entry name" value="Nucleic acid-binding proteins"/>
    <property type="match status" value="1"/>
</dbReference>
<evidence type="ECO:0000313" key="11">
    <source>
        <dbReference type="Proteomes" id="UP000241762"/>
    </source>
</evidence>
<dbReference type="AlphaFoldDB" id="A0A2P1PA22"/>
<dbReference type="Pfam" id="PF17191">
    <property type="entry name" value="RecG_wedge"/>
    <property type="match status" value="1"/>
</dbReference>
<organism evidence="10 11">
    <name type="scientific">Candidatus Phycorickettsia trachydisci</name>
    <dbReference type="NCBI Taxonomy" id="2115978"/>
    <lineage>
        <taxon>Bacteria</taxon>
        <taxon>Pseudomonadati</taxon>
        <taxon>Pseudomonadota</taxon>
        <taxon>Alphaproteobacteria</taxon>
        <taxon>Rickettsiales</taxon>
        <taxon>Rickettsiaceae</taxon>
        <taxon>Candidatus Phycorickettsia</taxon>
    </lineage>
</organism>
<dbReference type="PANTHER" id="PTHR47964:SF1">
    <property type="entry name" value="ATP-DEPENDENT DNA HELICASE HOMOLOG RECG, CHLOROPLASTIC"/>
    <property type="match status" value="1"/>
</dbReference>
<reference evidence="10 11" key="1">
    <citation type="submission" date="2018-03" db="EMBL/GenBank/DDBJ databases">
        <title>A gene transfer event suggests a long-term partnership between eustigmatophyte algae and a novel lineage of endosymbiotic bacteria.</title>
        <authorList>
            <person name="Yurchenko T."/>
            <person name="Sevcikova T."/>
            <person name="Pribyl P."/>
            <person name="El Karkouri K."/>
            <person name="Klimes V."/>
            <person name="Amaral R."/>
            <person name="Zbrankova V."/>
            <person name="Kim E."/>
            <person name="Raoult D."/>
            <person name="Santos L.M.A."/>
            <person name="Elias M."/>
        </authorList>
    </citation>
    <scope>NUCLEOTIDE SEQUENCE [LARGE SCALE GENOMIC DNA]</scope>
    <source>
        <strain evidence="10">CCALA 838</strain>
    </source>
</reference>
<accession>A0A2P1PA22</accession>
<evidence type="ECO:0000256" key="5">
    <source>
        <dbReference type="ARBA" id="ARBA00022840"/>
    </source>
</evidence>
<dbReference type="InterPro" id="IPR033454">
    <property type="entry name" value="RecG_wedge"/>
</dbReference>
<evidence type="ECO:0000256" key="7">
    <source>
        <dbReference type="ARBA" id="ARBA00023204"/>
    </source>
</evidence>
<dbReference type="SMART" id="SM00487">
    <property type="entry name" value="DEXDc"/>
    <property type="match status" value="1"/>
</dbReference>
<dbReference type="GO" id="GO:0006281">
    <property type="term" value="P:DNA repair"/>
    <property type="evidence" value="ECO:0007669"/>
    <property type="project" value="UniProtKB-KW"/>
</dbReference>
<dbReference type="InterPro" id="IPR014001">
    <property type="entry name" value="Helicase_ATP-bd"/>
</dbReference>
<evidence type="ECO:0000256" key="6">
    <source>
        <dbReference type="ARBA" id="ARBA00023125"/>
    </source>
</evidence>
<dbReference type="Proteomes" id="UP000241762">
    <property type="component" value="Chromosome"/>
</dbReference>
<keyword evidence="3" id="KW-0378">Hydrolase</keyword>
<dbReference type="InterPro" id="IPR001650">
    <property type="entry name" value="Helicase_C-like"/>
</dbReference>
<feature type="domain" description="Helicase C-terminal" evidence="9">
    <location>
        <begin position="446"/>
        <end position="606"/>
    </location>
</feature>
<dbReference type="SUPFAM" id="SSF52540">
    <property type="entry name" value="P-loop containing nucleoside triphosphate hydrolases"/>
    <property type="match status" value="1"/>
</dbReference>
<dbReference type="PROSITE" id="PS51192">
    <property type="entry name" value="HELICASE_ATP_BIND_1"/>
    <property type="match status" value="1"/>
</dbReference>
<evidence type="ECO:0000256" key="2">
    <source>
        <dbReference type="ARBA" id="ARBA00022763"/>
    </source>
</evidence>
<protein>
    <submittedName>
        <fullName evidence="10">Uncharacterized protein</fullName>
    </submittedName>
</protein>
<sequence>MMIINIFDQTLTSALKIKAWTAARLRKINIITVRDMLFHIPYSYIERKVEPDYSSLSENDHIVTTISITKSPSSFRRLKVLKYEGINSRGQKLELTFFQMSKIMMAKFRAGNKITICGKVTNPRFKPEMVHPEIVFTSPHKIQPIYHLTQGINNNQMHQYALYCLNLLPNLKDWHNLANNMPSIYESLQQLHNPKELKDPSIYKKRLALEEILINQICLNNLRTSNKLERYGIEDIAHDHHAKVFATLGFMPTEDQQHSLEEIYKDQKSSSRMIRMLQGDVGSGKTFVALLSILNIVASGKQCCLMSPTDILTVQHFNFFIKALDGMDLKIEIITSKIKGKKRKEILEDLAAGNINIIIGTHSLIQENINFANLGYIVIDEQHKFGVKQRATLLAKSQDADLLLMSATPIPRSLSMVLYGDMDISYITSKPKNNLPIITTVLSSKKMDDLIASLQRIFDKNQQVYWICPLIQDSEKKSFTSVVARFDSLRQVYHYQVGFLHGALAKDEKEQIMNDFKDNQIKLLVSTTVIEVGIDVPNATLIVIEDAQNFGLAQLHQLRGRVGRSHLQSYCILVYGDSAVSTNTRERLNIMTQSQNGFEIAEKDLEIRGGGDIIGLRQSGQACFTFIDLYQNRDLIIKAKEFLANNPNLKPDQKIIELFAKQFFTDDLGAA</sequence>
<evidence type="ECO:0000256" key="1">
    <source>
        <dbReference type="ARBA" id="ARBA00022741"/>
    </source>
</evidence>
<evidence type="ECO:0000259" key="9">
    <source>
        <dbReference type="PROSITE" id="PS51194"/>
    </source>
</evidence>
<proteinExistence type="predicted"/>
<dbReference type="PROSITE" id="PS51194">
    <property type="entry name" value="HELICASE_CTER"/>
    <property type="match status" value="1"/>
</dbReference>
<name>A0A2P1PA22_9RICK</name>
<dbReference type="GO" id="GO:0016787">
    <property type="term" value="F:hydrolase activity"/>
    <property type="evidence" value="ECO:0007669"/>
    <property type="project" value="UniProtKB-KW"/>
</dbReference>
<dbReference type="GO" id="GO:0003678">
    <property type="term" value="F:DNA helicase activity"/>
    <property type="evidence" value="ECO:0007669"/>
    <property type="project" value="TreeGrafter"/>
</dbReference>
<dbReference type="InterPro" id="IPR011545">
    <property type="entry name" value="DEAD/DEAH_box_helicase_dom"/>
</dbReference>
<keyword evidence="6" id="KW-0238">DNA-binding</keyword>
<dbReference type="Gene3D" id="3.40.50.300">
    <property type="entry name" value="P-loop containing nucleotide triphosphate hydrolases"/>
    <property type="match status" value="2"/>
</dbReference>
<keyword evidence="11" id="KW-1185">Reference proteome</keyword>
<dbReference type="CDD" id="cd04488">
    <property type="entry name" value="RecG_wedge_OBF"/>
    <property type="match status" value="1"/>
</dbReference>
<gene>
    <name evidence="10" type="ORF">phytr_11920</name>
</gene>
<evidence type="ECO:0000256" key="4">
    <source>
        <dbReference type="ARBA" id="ARBA00022806"/>
    </source>
</evidence>
<dbReference type="InterPro" id="IPR027417">
    <property type="entry name" value="P-loop_NTPase"/>
</dbReference>
<dbReference type="InterPro" id="IPR047112">
    <property type="entry name" value="RecG/Mfd"/>
</dbReference>
<dbReference type="KEGG" id="ptc:phytr_11920"/>
<dbReference type="InterPro" id="IPR012340">
    <property type="entry name" value="NA-bd_OB-fold"/>
</dbReference>